<keyword evidence="2" id="KW-1134">Transmembrane beta strand</keyword>
<name>A0A261V8F4_9BORD</name>
<keyword evidence="2" id="KW-0472">Membrane</keyword>
<dbReference type="GO" id="GO:0005886">
    <property type="term" value="C:plasma membrane"/>
    <property type="evidence" value="ECO:0007669"/>
    <property type="project" value="UniProtKB-SubCell"/>
</dbReference>
<dbReference type="AlphaFoldDB" id="A0A261V8F4"/>
<keyword evidence="2" id="KW-0564">Palmitate</keyword>
<protein>
    <submittedName>
        <fullName evidence="3">RND transporter</fullName>
    </submittedName>
</protein>
<keyword evidence="2" id="KW-0449">Lipoprotein</keyword>
<dbReference type="EMBL" id="NEVT01000009">
    <property type="protein sequence ID" value="OZI69463.1"/>
    <property type="molecule type" value="Genomic_DNA"/>
</dbReference>
<sequence>MNTPSSMPRPVLWCLLAVPLALAGCGLMRTSYERPAVQSPAAWTYATARDAAAAGGVWWRNFDDPTLTRLIDLALERNNDLAAAALRVRQAQLRAGLARSDQFPTLGGNVDLSRQRDMRRDQTIVRSNSASLSVSYELDLWDRLQAQRDAAEWEAAATEQDRASAALSLVGTTATLYWRIAFINQRLASATQSIAYAQRTLELVQAQYDAGGASALEVAEARQNLASQQAARTDMAQQRVENLNALAILFDGPPDRIMADPPRLPPTTLPAVPAGVPADLLARRPDLRAAELRLREALAQTDATRASFYPPLTLTGALGGTSTALGNLLQNPVATLGAGLTLPFLNWNQMRLNIRISETEYALRVVQFRQALYQAMADVENALSARTQLAARAELLEQSLAAARQAEDLYEVRYRSGAVSLRFWLDAQEKRRAAEIELDQNTLDRLVNQATLYQALGGDTR</sequence>
<comment type="caution">
    <text evidence="3">The sequence shown here is derived from an EMBL/GenBank/DDBJ whole genome shotgun (WGS) entry which is preliminary data.</text>
</comment>
<dbReference type="InterPro" id="IPR003423">
    <property type="entry name" value="OMP_efflux"/>
</dbReference>
<dbReference type="PANTHER" id="PTHR30203:SF32">
    <property type="entry name" value="CATION EFFLUX SYSTEM PROTEIN CUSC"/>
    <property type="match status" value="1"/>
</dbReference>
<reference evidence="4" key="1">
    <citation type="submission" date="2017-05" db="EMBL/GenBank/DDBJ databases">
        <title>Complete and WGS of Bordetella genogroups.</title>
        <authorList>
            <person name="Spilker T."/>
            <person name="Lipuma J."/>
        </authorList>
    </citation>
    <scope>NUCLEOTIDE SEQUENCE [LARGE SCALE GENOMIC DNA]</scope>
    <source>
        <strain evidence="4">AU8256</strain>
    </source>
</reference>
<dbReference type="InterPro" id="IPR010131">
    <property type="entry name" value="MdtP/NodT-like"/>
</dbReference>
<dbReference type="Gene3D" id="2.20.200.10">
    <property type="entry name" value="Outer membrane efflux proteins (OEP)"/>
    <property type="match status" value="1"/>
</dbReference>
<keyword evidence="4" id="KW-1185">Reference proteome</keyword>
<evidence type="ECO:0000256" key="1">
    <source>
        <dbReference type="ARBA" id="ARBA00007613"/>
    </source>
</evidence>
<dbReference type="Pfam" id="PF02321">
    <property type="entry name" value="OEP"/>
    <property type="match status" value="2"/>
</dbReference>
<comment type="similarity">
    <text evidence="1 2">Belongs to the outer membrane factor (OMF) (TC 1.B.17) family.</text>
</comment>
<proteinExistence type="inferred from homology"/>
<evidence type="ECO:0000313" key="3">
    <source>
        <dbReference type="EMBL" id="OZI69463.1"/>
    </source>
</evidence>
<dbReference type="GO" id="GO:0015562">
    <property type="term" value="F:efflux transmembrane transporter activity"/>
    <property type="evidence" value="ECO:0007669"/>
    <property type="project" value="InterPro"/>
</dbReference>
<evidence type="ECO:0000256" key="2">
    <source>
        <dbReference type="RuleBase" id="RU362097"/>
    </source>
</evidence>
<comment type="subcellular location">
    <subcellularLocation>
        <location evidence="2">Cell membrane</location>
        <topology evidence="2">Lipid-anchor</topology>
    </subcellularLocation>
</comment>
<dbReference type="Gene3D" id="1.20.1600.10">
    <property type="entry name" value="Outer membrane efflux proteins (OEP)"/>
    <property type="match status" value="1"/>
</dbReference>
<dbReference type="SUPFAM" id="SSF56954">
    <property type="entry name" value="Outer membrane efflux proteins (OEP)"/>
    <property type="match status" value="1"/>
</dbReference>
<gene>
    <name evidence="3" type="ORF">CAL24_21775</name>
</gene>
<dbReference type="PANTHER" id="PTHR30203">
    <property type="entry name" value="OUTER MEMBRANE CATION EFFLUX PROTEIN"/>
    <property type="match status" value="1"/>
</dbReference>
<keyword evidence="2" id="KW-0812">Transmembrane</keyword>
<evidence type="ECO:0000313" key="4">
    <source>
        <dbReference type="Proteomes" id="UP000215633"/>
    </source>
</evidence>
<organism evidence="3 4">
    <name type="scientific">Bordetella genomosp. 2</name>
    <dbReference type="NCBI Taxonomy" id="1983456"/>
    <lineage>
        <taxon>Bacteria</taxon>
        <taxon>Pseudomonadati</taxon>
        <taxon>Pseudomonadota</taxon>
        <taxon>Betaproteobacteria</taxon>
        <taxon>Burkholderiales</taxon>
        <taxon>Alcaligenaceae</taxon>
        <taxon>Bordetella</taxon>
    </lineage>
</organism>
<dbReference type="NCBIfam" id="TIGR01845">
    <property type="entry name" value="outer_NodT"/>
    <property type="match status" value="1"/>
</dbReference>
<accession>A0A261V8F4</accession>
<dbReference type="Proteomes" id="UP000215633">
    <property type="component" value="Unassembled WGS sequence"/>
</dbReference>